<dbReference type="SUPFAM" id="SSF52402">
    <property type="entry name" value="Adenine nucleotide alpha hydrolases-like"/>
    <property type="match status" value="2"/>
</dbReference>
<organism evidence="3 4">
    <name type="scientific">Oryzihumus leptocrescens</name>
    <dbReference type="NCBI Taxonomy" id="297536"/>
    <lineage>
        <taxon>Bacteria</taxon>
        <taxon>Bacillati</taxon>
        <taxon>Actinomycetota</taxon>
        <taxon>Actinomycetes</taxon>
        <taxon>Micrococcales</taxon>
        <taxon>Intrasporangiaceae</taxon>
        <taxon>Oryzihumus</taxon>
    </lineage>
</organism>
<name>A0A542ZIK4_9MICO</name>
<protein>
    <submittedName>
        <fullName evidence="3">Nucleotide-binding universal stress UspA family protein</fullName>
    </submittedName>
</protein>
<dbReference type="CDD" id="cd23659">
    <property type="entry name" value="USP_At3g01520-like"/>
    <property type="match status" value="1"/>
</dbReference>
<dbReference type="OrthoDB" id="3174546at2"/>
<evidence type="ECO:0000256" key="1">
    <source>
        <dbReference type="ARBA" id="ARBA00008791"/>
    </source>
</evidence>
<comment type="caution">
    <text evidence="3">The sequence shown here is derived from an EMBL/GenBank/DDBJ whole genome shotgun (WGS) entry which is preliminary data.</text>
</comment>
<dbReference type="InterPro" id="IPR006015">
    <property type="entry name" value="Universal_stress_UspA"/>
</dbReference>
<dbReference type="EMBL" id="VFOQ01000001">
    <property type="protein sequence ID" value="TQL59990.1"/>
    <property type="molecule type" value="Genomic_DNA"/>
</dbReference>
<evidence type="ECO:0000259" key="2">
    <source>
        <dbReference type="Pfam" id="PF00582"/>
    </source>
</evidence>
<comment type="similarity">
    <text evidence="1">Belongs to the universal stress protein A family.</text>
</comment>
<reference evidence="3 4" key="1">
    <citation type="submission" date="2019-06" db="EMBL/GenBank/DDBJ databases">
        <title>Sequencing the genomes of 1000 actinobacteria strains.</title>
        <authorList>
            <person name="Klenk H.-P."/>
        </authorList>
    </citation>
    <scope>NUCLEOTIDE SEQUENCE [LARGE SCALE GENOMIC DNA]</scope>
    <source>
        <strain evidence="3 4">DSM 18082</strain>
    </source>
</reference>
<accession>A0A542ZIK4</accession>
<dbReference type="PANTHER" id="PTHR46268:SF6">
    <property type="entry name" value="UNIVERSAL STRESS PROTEIN UP12"/>
    <property type="match status" value="1"/>
</dbReference>
<dbReference type="InterPro" id="IPR014729">
    <property type="entry name" value="Rossmann-like_a/b/a_fold"/>
</dbReference>
<dbReference type="InterPro" id="IPR006016">
    <property type="entry name" value="UspA"/>
</dbReference>
<gene>
    <name evidence="3" type="ORF">FB474_1365</name>
</gene>
<sequence>MTAQDPRRDVAVGYDGSVPALAALEWAAAEAARRGSTLVVVSAIDHLGLPTGALTGAPLSTEGRYAEAERRAQDGAAYVLRQHPGLRVATEAVLGGAADALVRVSHEVGLVVVGSRGLDPATSTLLGSVAFAVSGHASCPVVVVRGDGRRRPGPGTPVAVGFDGTPPSLVALDAAADVAAETGAALRVVCAWRPPPESWVSAFWEVLGDESDQVREERSRAEKVVEAARDRATARHTGLVVAGRVVTGPPARAIVEAADGAALVVVGSRGRGNLASLVLGSVGHGVVHDAQCPVLVVHGDGEQVPGSSWNAGPTRRAVP</sequence>
<dbReference type="PRINTS" id="PR01438">
    <property type="entry name" value="UNVRSLSTRESS"/>
</dbReference>
<dbReference type="Proteomes" id="UP000319514">
    <property type="component" value="Unassembled WGS sequence"/>
</dbReference>
<dbReference type="RefSeq" id="WP_141787939.1">
    <property type="nucleotide sequence ID" value="NZ_VFOQ01000001.1"/>
</dbReference>
<evidence type="ECO:0000313" key="3">
    <source>
        <dbReference type="EMBL" id="TQL59990.1"/>
    </source>
</evidence>
<dbReference type="AlphaFoldDB" id="A0A542ZIK4"/>
<dbReference type="Gene3D" id="3.40.50.620">
    <property type="entry name" value="HUPs"/>
    <property type="match status" value="2"/>
</dbReference>
<dbReference type="PANTHER" id="PTHR46268">
    <property type="entry name" value="STRESS RESPONSE PROTEIN NHAX"/>
    <property type="match status" value="1"/>
</dbReference>
<feature type="domain" description="UspA" evidence="2">
    <location>
        <begin position="158"/>
        <end position="298"/>
    </location>
</feature>
<feature type="domain" description="UspA" evidence="2">
    <location>
        <begin position="8"/>
        <end position="145"/>
    </location>
</feature>
<evidence type="ECO:0000313" key="4">
    <source>
        <dbReference type="Proteomes" id="UP000319514"/>
    </source>
</evidence>
<keyword evidence="4" id="KW-1185">Reference proteome</keyword>
<proteinExistence type="inferred from homology"/>
<dbReference type="Pfam" id="PF00582">
    <property type="entry name" value="Usp"/>
    <property type="match status" value="2"/>
</dbReference>